<dbReference type="EMBL" id="RWGY01000029">
    <property type="protein sequence ID" value="TVU18400.1"/>
    <property type="molecule type" value="Genomic_DNA"/>
</dbReference>
<accession>A0A5J9U5H9</accession>
<reference evidence="2 3" key="1">
    <citation type="journal article" date="2019" name="Sci. Rep.">
        <title>A high-quality genome of Eragrostis curvula grass provides insights into Poaceae evolution and supports new strategies to enhance forage quality.</title>
        <authorList>
            <person name="Carballo J."/>
            <person name="Santos B.A.C.M."/>
            <person name="Zappacosta D."/>
            <person name="Garbus I."/>
            <person name="Selva J.P."/>
            <person name="Gallo C.A."/>
            <person name="Diaz A."/>
            <person name="Albertini E."/>
            <person name="Caccamo M."/>
            <person name="Echenique V."/>
        </authorList>
    </citation>
    <scope>NUCLEOTIDE SEQUENCE [LARGE SCALE GENOMIC DNA]</scope>
    <source>
        <strain evidence="3">cv. Victoria</strain>
        <tissue evidence="2">Leaf</tissue>
    </source>
</reference>
<sequence length="653" mass="73111">MAESKEAPGSSKKKEEKKDEKKAELYKPFDFPYNFPVSRSSATTIEKFSASLQRFTKYSLSGTPIAVAIGPYHHDSPQLREMEEVKRAALEEFRRAASQPCEAARGKVLSLVGSARRCYAGGERYMKDDGALAEMMFLDSWFLLQFMVSMCPDDPDAPPEEDLLMARAEVHTRINDIARDLLLLENQIPWFVLEALKDLWPTTVPVDKFLRLMASAFDIGNQDRANNDQTDDDLLAGQANHDHLLGLFYRRQVGPARTQSLRVPRLSSLSSTAVELAEMGVKLTAGKTKEFGDMSVKQRQWRGLGFGLYGELSLSPLVLNDLTACWLINMAAYEECLGATQADNFAVSSYVSVLALLMNRKEDAQELRAKGIVNSGFCDKGTLNFFKGLAPHLHVGHRYYHVFQRLQEYKQERRVWIAIHRFFYKNIKTILAVLSVAGVLAGLFKTILSLKQPQRLAQLLVPMFFPPLELPAKLHILSQDEGGAKCCEDKADWGPHGHEDRALHLHAPNLQVEGYSRHHKSLMKALRDYYAVKDGDQADVEPELPFGEVPLSHRSNDERLHRAEDALRHGHKHVVGVILEQPGLHDDPEGPCDAAEGHEERPRDPFRPAARARGLLLGEGVVVVDRSQRWPGVEGDDHDTGDAQHNAAELGSA</sequence>
<dbReference type="Pfam" id="PF03140">
    <property type="entry name" value="DUF247"/>
    <property type="match status" value="1"/>
</dbReference>
<proteinExistence type="predicted"/>
<feature type="region of interest" description="Disordered" evidence="1">
    <location>
        <begin position="626"/>
        <end position="653"/>
    </location>
</feature>
<dbReference type="PANTHER" id="PTHR31549">
    <property type="entry name" value="PROTEIN, PUTATIVE (DUF247)-RELATED-RELATED"/>
    <property type="match status" value="1"/>
</dbReference>
<dbReference type="AlphaFoldDB" id="A0A5J9U5H9"/>
<keyword evidence="3" id="KW-1185">Reference proteome</keyword>
<dbReference type="PANTHER" id="PTHR31549:SF146">
    <property type="entry name" value="OS01G0564600 PROTEIN"/>
    <property type="match status" value="1"/>
</dbReference>
<dbReference type="Gramene" id="TVU18400">
    <property type="protein sequence ID" value="TVU18400"/>
    <property type="gene ID" value="EJB05_34495"/>
</dbReference>
<gene>
    <name evidence="2" type="ORF">EJB05_34495</name>
</gene>
<name>A0A5J9U5H9_9POAL</name>
<feature type="non-terminal residue" evidence="2">
    <location>
        <position position="1"/>
    </location>
</feature>
<protein>
    <submittedName>
        <fullName evidence="2">Uncharacterized protein</fullName>
    </submittedName>
</protein>
<evidence type="ECO:0000313" key="3">
    <source>
        <dbReference type="Proteomes" id="UP000324897"/>
    </source>
</evidence>
<evidence type="ECO:0000313" key="2">
    <source>
        <dbReference type="EMBL" id="TVU18400.1"/>
    </source>
</evidence>
<organism evidence="2 3">
    <name type="scientific">Eragrostis curvula</name>
    <name type="common">weeping love grass</name>
    <dbReference type="NCBI Taxonomy" id="38414"/>
    <lineage>
        <taxon>Eukaryota</taxon>
        <taxon>Viridiplantae</taxon>
        <taxon>Streptophyta</taxon>
        <taxon>Embryophyta</taxon>
        <taxon>Tracheophyta</taxon>
        <taxon>Spermatophyta</taxon>
        <taxon>Magnoliopsida</taxon>
        <taxon>Liliopsida</taxon>
        <taxon>Poales</taxon>
        <taxon>Poaceae</taxon>
        <taxon>PACMAD clade</taxon>
        <taxon>Chloridoideae</taxon>
        <taxon>Eragrostideae</taxon>
        <taxon>Eragrostidinae</taxon>
        <taxon>Eragrostis</taxon>
    </lineage>
</organism>
<dbReference type="InterPro" id="IPR004158">
    <property type="entry name" value="DUF247_pln"/>
</dbReference>
<feature type="region of interest" description="Disordered" evidence="1">
    <location>
        <begin position="582"/>
        <end position="606"/>
    </location>
</feature>
<dbReference type="Proteomes" id="UP000324897">
    <property type="component" value="Chromosome 7"/>
</dbReference>
<comment type="caution">
    <text evidence="2">The sequence shown here is derived from an EMBL/GenBank/DDBJ whole genome shotgun (WGS) entry which is preliminary data.</text>
</comment>
<dbReference type="OrthoDB" id="677916at2759"/>
<evidence type="ECO:0000256" key="1">
    <source>
        <dbReference type="SAM" id="MobiDB-lite"/>
    </source>
</evidence>
<feature type="region of interest" description="Disordered" evidence="1">
    <location>
        <begin position="1"/>
        <end position="21"/>
    </location>
</feature>
<feature type="compositionally biased region" description="Basic and acidic residues" evidence="1">
    <location>
        <begin position="595"/>
        <end position="606"/>
    </location>
</feature>